<dbReference type="InterPro" id="IPR002347">
    <property type="entry name" value="SDR_fam"/>
</dbReference>
<dbReference type="Gene3D" id="3.40.50.720">
    <property type="entry name" value="NAD(P)-binding Rossmann-like Domain"/>
    <property type="match status" value="1"/>
</dbReference>
<evidence type="ECO:0000256" key="1">
    <source>
        <dbReference type="ARBA" id="ARBA00004191"/>
    </source>
</evidence>
<organism evidence="8 9">
    <name type="scientific">Mycolicibacterium rhodesiae (strain NBB3)</name>
    <name type="common">Mycobacterium rhodesiae</name>
    <dbReference type="NCBI Taxonomy" id="710685"/>
    <lineage>
        <taxon>Bacteria</taxon>
        <taxon>Bacillati</taxon>
        <taxon>Actinomycetota</taxon>
        <taxon>Actinomycetes</taxon>
        <taxon>Mycobacteriales</taxon>
        <taxon>Mycobacteriaceae</taxon>
        <taxon>Mycolicibacterium</taxon>
    </lineage>
</organism>
<dbReference type="GO" id="GO:0032787">
    <property type="term" value="P:monocarboxylic acid metabolic process"/>
    <property type="evidence" value="ECO:0007669"/>
    <property type="project" value="UniProtKB-ARBA"/>
</dbReference>
<comment type="similarity">
    <text evidence="2 7">Belongs to the short-chain dehydrogenases/reductases (SDR) family.</text>
</comment>
<keyword evidence="3" id="KW-0964">Secreted</keyword>
<dbReference type="EMBL" id="CP003169">
    <property type="protein sequence ID" value="AEV76778.1"/>
    <property type="molecule type" value="Genomic_DNA"/>
</dbReference>
<accession>G8RW09</accession>
<dbReference type="SUPFAM" id="SSF51735">
    <property type="entry name" value="NAD(P)-binding Rossmann-fold domains"/>
    <property type="match status" value="1"/>
</dbReference>
<reference evidence="8 9" key="1">
    <citation type="submission" date="2011-12" db="EMBL/GenBank/DDBJ databases">
        <title>Complete sequence of Mycobacterium rhodesiae NBB3.</title>
        <authorList>
            <consortium name="US DOE Joint Genome Institute"/>
            <person name="Lucas S."/>
            <person name="Han J."/>
            <person name="Lapidus A."/>
            <person name="Cheng J.-F."/>
            <person name="Goodwin L."/>
            <person name="Pitluck S."/>
            <person name="Peters L."/>
            <person name="Mikhailova N."/>
            <person name="Gu W."/>
            <person name="Detter J.C."/>
            <person name="Han C."/>
            <person name="Tapia R."/>
            <person name="Land M."/>
            <person name="Hauser L."/>
            <person name="Kyrpides N."/>
            <person name="Ivanova N."/>
            <person name="Pagani I."/>
            <person name="Mattes T."/>
            <person name="Holmes A."/>
            <person name="Rutledge P."/>
            <person name="Paulsen I."/>
            <person name="Coleman N."/>
            <person name="Woyke T."/>
        </authorList>
    </citation>
    <scope>NUCLEOTIDE SEQUENCE [LARGE SCALE GENOMIC DNA]</scope>
    <source>
        <strain evidence="8 9">NBB3</strain>
    </source>
</reference>
<evidence type="ECO:0000256" key="2">
    <source>
        <dbReference type="ARBA" id="ARBA00006484"/>
    </source>
</evidence>
<evidence type="ECO:0000256" key="4">
    <source>
        <dbReference type="ARBA" id="ARBA00023002"/>
    </source>
</evidence>
<evidence type="ECO:0000256" key="3">
    <source>
        <dbReference type="ARBA" id="ARBA00022512"/>
    </source>
</evidence>
<keyword evidence="9" id="KW-1185">Reference proteome</keyword>
<dbReference type="InterPro" id="IPR050259">
    <property type="entry name" value="SDR"/>
</dbReference>
<dbReference type="Pfam" id="PF00106">
    <property type="entry name" value="adh_short"/>
    <property type="match status" value="1"/>
</dbReference>
<dbReference type="PROSITE" id="PS00061">
    <property type="entry name" value="ADH_SHORT"/>
    <property type="match status" value="1"/>
</dbReference>
<dbReference type="PANTHER" id="PTHR42879:SF2">
    <property type="entry name" value="3-OXOACYL-[ACYL-CARRIER-PROTEIN] REDUCTASE FABG"/>
    <property type="match status" value="1"/>
</dbReference>
<dbReference type="PRINTS" id="PR00081">
    <property type="entry name" value="GDHRDH"/>
</dbReference>
<keyword evidence="3" id="KW-0134">Cell wall</keyword>
<dbReference type="PATRIC" id="fig|710685.3.peg.6349"/>
<dbReference type="HOGENOM" id="CLU_010194_1_3_11"/>
<proteinExistence type="inferred from homology"/>
<dbReference type="CDD" id="cd05233">
    <property type="entry name" value="SDR_c"/>
    <property type="match status" value="1"/>
</dbReference>
<evidence type="ECO:0000256" key="5">
    <source>
        <dbReference type="ARBA" id="ARBA00040781"/>
    </source>
</evidence>
<comment type="catalytic activity">
    <reaction evidence="6">
        <text>a (3R)-hydroxyacyl-[ACP] + NADP(+) = a 3-oxoacyl-[ACP] + NADPH + H(+)</text>
        <dbReference type="Rhea" id="RHEA:17397"/>
        <dbReference type="Rhea" id="RHEA-COMP:9916"/>
        <dbReference type="Rhea" id="RHEA-COMP:9945"/>
        <dbReference type="ChEBI" id="CHEBI:15378"/>
        <dbReference type="ChEBI" id="CHEBI:57783"/>
        <dbReference type="ChEBI" id="CHEBI:58349"/>
        <dbReference type="ChEBI" id="CHEBI:78776"/>
        <dbReference type="ChEBI" id="CHEBI:78827"/>
        <dbReference type="EC" id="1.1.1.100"/>
    </reaction>
    <physiologicalReaction direction="right-to-left" evidence="6">
        <dbReference type="Rhea" id="RHEA:17399"/>
    </physiologicalReaction>
</comment>
<dbReference type="AlphaFoldDB" id="G8RW09"/>
<dbReference type="InterPro" id="IPR036291">
    <property type="entry name" value="NAD(P)-bd_dom_sf"/>
</dbReference>
<protein>
    <recommendedName>
        <fullName evidence="5">3-oxoacyl-[acyl-carrier-protein] reductase MabA</fullName>
    </recommendedName>
</protein>
<dbReference type="PANTHER" id="PTHR42879">
    <property type="entry name" value="3-OXOACYL-(ACYL-CARRIER-PROTEIN) REDUCTASE"/>
    <property type="match status" value="1"/>
</dbReference>
<keyword evidence="4" id="KW-0560">Oxidoreductase</keyword>
<dbReference type="InterPro" id="IPR020904">
    <property type="entry name" value="Sc_DH/Rdtase_CS"/>
</dbReference>
<dbReference type="GO" id="GO:0004316">
    <property type="term" value="F:3-oxoacyl-[acyl-carrier-protein] reductase (NADPH) activity"/>
    <property type="evidence" value="ECO:0007669"/>
    <property type="project" value="UniProtKB-EC"/>
</dbReference>
<evidence type="ECO:0000256" key="6">
    <source>
        <dbReference type="ARBA" id="ARBA00047400"/>
    </source>
</evidence>
<gene>
    <name evidence="8" type="ordered locus">MycrhN_6321</name>
</gene>
<dbReference type="STRING" id="710685.MycrhN_6321"/>
<dbReference type="OrthoDB" id="7064009at2"/>
<dbReference type="KEGG" id="mrh:MycrhN_6321"/>
<evidence type="ECO:0000313" key="9">
    <source>
        <dbReference type="Proteomes" id="UP000005442"/>
    </source>
</evidence>
<name>G8RW09_MYCRN</name>
<dbReference type="FunFam" id="3.40.50.720:FF:000173">
    <property type="entry name" value="3-oxoacyl-[acyl-carrier protein] reductase"/>
    <property type="match status" value="1"/>
</dbReference>
<comment type="subcellular location">
    <subcellularLocation>
        <location evidence="1">Secreted</location>
        <location evidence="1">Cell wall</location>
    </subcellularLocation>
</comment>
<evidence type="ECO:0000313" key="8">
    <source>
        <dbReference type="EMBL" id="AEV76778.1"/>
    </source>
</evidence>
<evidence type="ECO:0000256" key="7">
    <source>
        <dbReference type="RuleBase" id="RU000363"/>
    </source>
</evidence>
<dbReference type="RefSeq" id="WP_014214515.1">
    <property type="nucleotide sequence ID" value="NC_016604.1"/>
</dbReference>
<dbReference type="eggNOG" id="COG1028">
    <property type="taxonomic scope" value="Bacteria"/>
</dbReference>
<sequence>MAIHIDLTGRRVLITGAGQGVGRGLAHAFAAAGAEILINDLHSDRADTVVDEVRALGAQASPAVFDVTDFEAVTDAVAAAGAVDVLINNAGNAGAEGFGGRGPFAESEPSAWEPYLRVNLYGAMYCTRAVLPAMIGHKWGRIITVVSDAGRTGDANGAAYAASKAGAAGLTRSIAAENGRHGVTANNIALGTMRTPMTETFWAEHADSPQAKAILQNYAIRRPGRPDDAAALAVLLASDHGAWITGQTIPVNGGFSFAL</sequence>
<dbReference type="PRINTS" id="PR00080">
    <property type="entry name" value="SDRFAMILY"/>
</dbReference>
<dbReference type="Proteomes" id="UP000005442">
    <property type="component" value="Chromosome"/>
</dbReference>